<keyword evidence="8 9" id="KW-0472">Membrane</keyword>
<keyword evidence="4" id="KW-1003">Cell membrane</keyword>
<evidence type="ECO:0000256" key="6">
    <source>
        <dbReference type="ARBA" id="ARBA00022692"/>
    </source>
</evidence>
<dbReference type="PANTHER" id="PTHR32243:SF50">
    <property type="entry name" value="MALTOSE_MALTODEXTRIN TRANSPORT SYSTEM PERMEASE PROTEIN MALG"/>
    <property type="match status" value="1"/>
</dbReference>
<gene>
    <name evidence="12" type="ORF">ENT82_03815</name>
    <name evidence="11" type="ORF">ENU43_00085</name>
</gene>
<evidence type="ECO:0000259" key="10">
    <source>
        <dbReference type="PROSITE" id="PS50928"/>
    </source>
</evidence>
<name>A0A7C4E1Q9_CALS0</name>
<comment type="caution">
    <text evidence="12">The sequence shown here is derived from an EMBL/GenBank/DDBJ whole genome shotgun (WGS) entry which is preliminary data.</text>
</comment>
<feature type="transmembrane region" description="Helical" evidence="9">
    <location>
        <begin position="216"/>
        <end position="241"/>
    </location>
</feature>
<dbReference type="EMBL" id="DTAD01000034">
    <property type="protein sequence ID" value="HGN90242.1"/>
    <property type="molecule type" value="Genomic_DNA"/>
</dbReference>
<keyword evidence="3 9" id="KW-0813">Transport</keyword>
<dbReference type="AlphaFoldDB" id="A0A7C4E1Q9"/>
<sequence>MANSNRRSNRRARKILKSVATYVAVVVTVGFFIFPLFWLIATSLKTRAQAFSTPPLFIWEPTFRNFIDIFLKRQTEIEAITGQELELATGAEIFFFNSFVVTSFSIALAIVIGVLAAYSFSRYKPLGTNTLMFFILSTRMLPGIVVAIPIYFFYRSIGLYNTYLGLILLYTMFNLPFAIWMMKSFFDDIPKDIEQAAFVDGSSPLRVFRKIALPQVSVGLGATIGFLIINVWNEFLFALLLTERTTRTVPVLIASTRGEVGINWGLIAAIETLYILPALVLIFLLQRYLLRGMTFGTVRGGQ</sequence>
<feature type="domain" description="ABC transmembrane type-1" evidence="10">
    <location>
        <begin position="95"/>
        <end position="285"/>
    </location>
</feature>
<dbReference type="Gene3D" id="1.10.3720.10">
    <property type="entry name" value="MetI-like"/>
    <property type="match status" value="1"/>
</dbReference>
<dbReference type="InterPro" id="IPR000515">
    <property type="entry name" value="MetI-like"/>
</dbReference>
<evidence type="ECO:0000256" key="5">
    <source>
        <dbReference type="ARBA" id="ARBA00022597"/>
    </source>
</evidence>
<evidence type="ECO:0000256" key="7">
    <source>
        <dbReference type="ARBA" id="ARBA00022989"/>
    </source>
</evidence>
<feature type="transmembrane region" description="Helical" evidence="9">
    <location>
        <begin position="160"/>
        <end position="181"/>
    </location>
</feature>
<comment type="similarity">
    <text evidence="2">Belongs to the binding-protein-dependent transport system permease family. MalFG subfamily.</text>
</comment>
<dbReference type="Pfam" id="PF00528">
    <property type="entry name" value="BPD_transp_1"/>
    <property type="match status" value="1"/>
</dbReference>
<accession>A0A7C4E1Q9</accession>
<keyword evidence="5" id="KW-0762">Sugar transport</keyword>
<dbReference type="GO" id="GO:0005886">
    <property type="term" value="C:plasma membrane"/>
    <property type="evidence" value="ECO:0007669"/>
    <property type="project" value="UniProtKB-SubCell"/>
</dbReference>
<feature type="transmembrane region" description="Helical" evidence="9">
    <location>
        <begin position="261"/>
        <end position="285"/>
    </location>
</feature>
<evidence type="ECO:0000313" key="12">
    <source>
        <dbReference type="EMBL" id="HGN90242.1"/>
    </source>
</evidence>
<feature type="transmembrane region" description="Helical" evidence="9">
    <location>
        <begin position="93"/>
        <end position="118"/>
    </location>
</feature>
<dbReference type="PROSITE" id="PS50928">
    <property type="entry name" value="ABC_TM1"/>
    <property type="match status" value="1"/>
</dbReference>
<dbReference type="PANTHER" id="PTHR32243">
    <property type="entry name" value="MALTOSE TRANSPORT SYSTEM PERMEASE-RELATED"/>
    <property type="match status" value="1"/>
</dbReference>
<dbReference type="EMBL" id="DTCM01000003">
    <property type="protein sequence ID" value="HGL40060.1"/>
    <property type="molecule type" value="Genomic_DNA"/>
</dbReference>
<proteinExistence type="inferred from homology"/>
<keyword evidence="6 9" id="KW-0812">Transmembrane</keyword>
<reference evidence="12" key="1">
    <citation type="journal article" date="2020" name="mSystems">
        <title>Genome- and Community-Level Interaction Insights into Carbon Utilization and Element Cycling Functions of Hydrothermarchaeota in Hydrothermal Sediment.</title>
        <authorList>
            <person name="Zhou Z."/>
            <person name="Liu Y."/>
            <person name="Xu W."/>
            <person name="Pan J."/>
            <person name="Luo Z.H."/>
            <person name="Li M."/>
        </authorList>
    </citation>
    <scope>NUCLEOTIDE SEQUENCE [LARGE SCALE GENOMIC DNA]</scope>
    <source>
        <strain evidence="12">SpSt-613</strain>
        <strain evidence="11">SpSt-669</strain>
    </source>
</reference>
<dbReference type="InterPro" id="IPR050901">
    <property type="entry name" value="BP-dep_ABC_trans_perm"/>
</dbReference>
<keyword evidence="7 9" id="KW-1133">Transmembrane helix</keyword>
<dbReference type="InterPro" id="IPR035906">
    <property type="entry name" value="MetI-like_sf"/>
</dbReference>
<protein>
    <submittedName>
        <fullName evidence="12">Carbohydrate ABC transporter permease</fullName>
    </submittedName>
</protein>
<feature type="transmembrane region" description="Helical" evidence="9">
    <location>
        <begin position="130"/>
        <end position="154"/>
    </location>
</feature>
<organism evidence="12">
    <name type="scientific">Caldiarchaeum subterraneum</name>
    <dbReference type="NCBI Taxonomy" id="311458"/>
    <lineage>
        <taxon>Archaea</taxon>
        <taxon>Nitrososphaerota</taxon>
        <taxon>Candidatus Caldarchaeales</taxon>
        <taxon>Candidatus Caldarchaeaceae</taxon>
        <taxon>Candidatus Caldarchaeum</taxon>
    </lineage>
</organism>
<dbReference type="GO" id="GO:0055085">
    <property type="term" value="P:transmembrane transport"/>
    <property type="evidence" value="ECO:0007669"/>
    <property type="project" value="InterPro"/>
</dbReference>
<dbReference type="CDD" id="cd06261">
    <property type="entry name" value="TM_PBP2"/>
    <property type="match status" value="1"/>
</dbReference>
<evidence type="ECO:0000256" key="3">
    <source>
        <dbReference type="ARBA" id="ARBA00022448"/>
    </source>
</evidence>
<evidence type="ECO:0000256" key="1">
    <source>
        <dbReference type="ARBA" id="ARBA00004651"/>
    </source>
</evidence>
<dbReference type="SUPFAM" id="SSF161098">
    <property type="entry name" value="MetI-like"/>
    <property type="match status" value="1"/>
</dbReference>
<comment type="subcellular location">
    <subcellularLocation>
        <location evidence="1 9">Cell membrane</location>
        <topology evidence="1 9">Multi-pass membrane protein</topology>
    </subcellularLocation>
</comment>
<evidence type="ECO:0000256" key="4">
    <source>
        <dbReference type="ARBA" id="ARBA00022475"/>
    </source>
</evidence>
<evidence type="ECO:0000256" key="9">
    <source>
        <dbReference type="RuleBase" id="RU363032"/>
    </source>
</evidence>
<evidence type="ECO:0000256" key="2">
    <source>
        <dbReference type="ARBA" id="ARBA00009047"/>
    </source>
</evidence>
<evidence type="ECO:0000313" key="11">
    <source>
        <dbReference type="EMBL" id="HGL40060.1"/>
    </source>
</evidence>
<feature type="transmembrane region" description="Helical" evidence="9">
    <location>
        <begin position="20"/>
        <end position="41"/>
    </location>
</feature>
<evidence type="ECO:0000256" key="8">
    <source>
        <dbReference type="ARBA" id="ARBA00023136"/>
    </source>
</evidence>